<proteinExistence type="predicted"/>
<dbReference type="Proteomes" id="UP000485058">
    <property type="component" value="Unassembled WGS sequence"/>
</dbReference>
<organism evidence="1 2">
    <name type="scientific">Haematococcus lacustris</name>
    <name type="common">Green alga</name>
    <name type="synonym">Haematococcus pluvialis</name>
    <dbReference type="NCBI Taxonomy" id="44745"/>
    <lineage>
        <taxon>Eukaryota</taxon>
        <taxon>Viridiplantae</taxon>
        <taxon>Chlorophyta</taxon>
        <taxon>core chlorophytes</taxon>
        <taxon>Chlorophyceae</taxon>
        <taxon>CS clade</taxon>
        <taxon>Chlamydomonadales</taxon>
        <taxon>Haematococcaceae</taxon>
        <taxon>Haematococcus</taxon>
    </lineage>
</organism>
<keyword evidence="2" id="KW-1185">Reference proteome</keyword>
<sequence>MTMLHCQAADPLSMRPVLNYLGDLFNDQMTSEEHASALSRLSASQQDLALAMLETLSQHLATHTPQGPSTAALPPAG</sequence>
<reference evidence="1 2" key="1">
    <citation type="submission" date="2020-02" db="EMBL/GenBank/DDBJ databases">
        <title>Draft genome sequence of Haematococcus lacustris strain NIES-144.</title>
        <authorList>
            <person name="Morimoto D."/>
            <person name="Nakagawa S."/>
            <person name="Yoshida T."/>
            <person name="Sawayama S."/>
        </authorList>
    </citation>
    <scope>NUCLEOTIDE SEQUENCE [LARGE SCALE GENOMIC DNA]</scope>
    <source>
        <strain evidence="1 2">NIES-144</strain>
    </source>
</reference>
<evidence type="ECO:0000313" key="2">
    <source>
        <dbReference type="Proteomes" id="UP000485058"/>
    </source>
</evidence>
<gene>
    <name evidence="1" type="ORF">HaLaN_03611</name>
</gene>
<dbReference type="AlphaFoldDB" id="A0A699YPB6"/>
<dbReference type="EMBL" id="BLLF01000173">
    <property type="protein sequence ID" value="GFH08624.1"/>
    <property type="molecule type" value="Genomic_DNA"/>
</dbReference>
<protein>
    <submittedName>
        <fullName evidence="1">Uncharacterized protein</fullName>
    </submittedName>
</protein>
<accession>A0A699YPB6</accession>
<evidence type="ECO:0000313" key="1">
    <source>
        <dbReference type="EMBL" id="GFH08624.1"/>
    </source>
</evidence>
<comment type="caution">
    <text evidence="1">The sequence shown here is derived from an EMBL/GenBank/DDBJ whole genome shotgun (WGS) entry which is preliminary data.</text>
</comment>
<name>A0A699YPB6_HAELA</name>
<feature type="non-terminal residue" evidence="1">
    <location>
        <position position="77"/>
    </location>
</feature>